<dbReference type="PANTHER" id="PTHR30154">
    <property type="entry name" value="LEUCINE-RESPONSIVE REGULATORY PROTEIN"/>
    <property type="match status" value="1"/>
</dbReference>
<sequence length="200" mass="20768">MVAVTGASNPRPRPASALDGTDLAILAELAADGRITNAALAARVGVAESTCIHRVRALREAGVIAGFHARVDLGALGRGLQAVIKVRLGSHNRDHVHSFHARLTEIPGVLTAFHVAGEDDYLLHVAVESPEALRDLVLEHINVHPAVRHTETQLVFEVLPGLGVLPAAGQGGSGRNRTGMPGRAWAAAARSAPGTTPTTG</sequence>
<protein>
    <submittedName>
        <fullName evidence="5">Transcriptional regulator, AsnC family</fullName>
    </submittedName>
</protein>
<evidence type="ECO:0000256" key="3">
    <source>
        <dbReference type="ARBA" id="ARBA00023163"/>
    </source>
</evidence>
<dbReference type="InterPro" id="IPR011991">
    <property type="entry name" value="ArsR-like_HTH"/>
</dbReference>
<keyword evidence="6" id="KW-1185">Reference proteome</keyword>
<proteinExistence type="predicted"/>
<dbReference type="InterPro" id="IPR036388">
    <property type="entry name" value="WH-like_DNA-bd_sf"/>
</dbReference>
<dbReference type="Pfam" id="PF13412">
    <property type="entry name" value="HTH_24"/>
    <property type="match status" value="1"/>
</dbReference>
<evidence type="ECO:0000256" key="2">
    <source>
        <dbReference type="ARBA" id="ARBA00023125"/>
    </source>
</evidence>
<dbReference type="AlphaFoldDB" id="A0A1H3JE24"/>
<dbReference type="InterPro" id="IPR011008">
    <property type="entry name" value="Dimeric_a/b-barrel"/>
</dbReference>
<dbReference type="Gene3D" id="3.30.70.920">
    <property type="match status" value="1"/>
</dbReference>
<dbReference type="PRINTS" id="PR00033">
    <property type="entry name" value="HTHASNC"/>
</dbReference>
<dbReference type="InterPro" id="IPR036390">
    <property type="entry name" value="WH_DNA-bd_sf"/>
</dbReference>
<evidence type="ECO:0000256" key="1">
    <source>
        <dbReference type="ARBA" id="ARBA00023015"/>
    </source>
</evidence>
<organism evidence="5 6">
    <name type="scientific">Micromonospora pattaloongensis</name>
    <dbReference type="NCBI Taxonomy" id="405436"/>
    <lineage>
        <taxon>Bacteria</taxon>
        <taxon>Bacillati</taxon>
        <taxon>Actinomycetota</taxon>
        <taxon>Actinomycetes</taxon>
        <taxon>Micromonosporales</taxon>
        <taxon>Micromonosporaceae</taxon>
        <taxon>Micromonospora</taxon>
    </lineage>
</organism>
<dbReference type="CDD" id="cd00090">
    <property type="entry name" value="HTH_ARSR"/>
    <property type="match status" value="1"/>
</dbReference>
<dbReference type="PROSITE" id="PS50956">
    <property type="entry name" value="HTH_ASNC_2"/>
    <property type="match status" value="1"/>
</dbReference>
<name>A0A1H3JE24_9ACTN</name>
<dbReference type="GO" id="GO:0005829">
    <property type="term" value="C:cytosol"/>
    <property type="evidence" value="ECO:0007669"/>
    <property type="project" value="TreeGrafter"/>
</dbReference>
<dbReference type="PANTHER" id="PTHR30154:SF54">
    <property type="entry name" value="POSSIBLE TRANSCRIPTIONAL REGULATORY PROTEIN (PROBABLY LRP_ASNC-FAMILY)"/>
    <property type="match status" value="1"/>
</dbReference>
<dbReference type="EMBL" id="FNPH01000002">
    <property type="protein sequence ID" value="SDY38233.1"/>
    <property type="molecule type" value="Genomic_DNA"/>
</dbReference>
<keyword evidence="2" id="KW-0238">DNA-binding</keyword>
<dbReference type="RefSeq" id="WP_425435351.1">
    <property type="nucleotide sequence ID" value="NZ_FNPH01000002.1"/>
</dbReference>
<dbReference type="Gene3D" id="1.10.10.10">
    <property type="entry name" value="Winged helix-like DNA-binding domain superfamily/Winged helix DNA-binding domain"/>
    <property type="match status" value="1"/>
</dbReference>
<dbReference type="Pfam" id="PF01037">
    <property type="entry name" value="AsnC_trans_reg"/>
    <property type="match status" value="1"/>
</dbReference>
<evidence type="ECO:0000313" key="5">
    <source>
        <dbReference type="EMBL" id="SDY38233.1"/>
    </source>
</evidence>
<accession>A0A1H3JE24</accession>
<dbReference type="SMART" id="SM00344">
    <property type="entry name" value="HTH_ASNC"/>
    <property type="match status" value="1"/>
</dbReference>
<dbReference type="InterPro" id="IPR019887">
    <property type="entry name" value="Tscrpt_reg_AsnC/Lrp_C"/>
</dbReference>
<dbReference type="Proteomes" id="UP000242415">
    <property type="component" value="Unassembled WGS sequence"/>
</dbReference>
<keyword evidence="1" id="KW-0805">Transcription regulation</keyword>
<keyword evidence="3" id="KW-0804">Transcription</keyword>
<evidence type="ECO:0000259" key="4">
    <source>
        <dbReference type="PROSITE" id="PS50956"/>
    </source>
</evidence>
<evidence type="ECO:0000313" key="6">
    <source>
        <dbReference type="Proteomes" id="UP000242415"/>
    </source>
</evidence>
<dbReference type="GO" id="GO:0043565">
    <property type="term" value="F:sequence-specific DNA binding"/>
    <property type="evidence" value="ECO:0007669"/>
    <property type="project" value="InterPro"/>
</dbReference>
<reference evidence="6" key="1">
    <citation type="submission" date="2016-10" db="EMBL/GenBank/DDBJ databases">
        <authorList>
            <person name="Varghese N."/>
            <person name="Submissions S."/>
        </authorList>
    </citation>
    <scope>NUCLEOTIDE SEQUENCE [LARGE SCALE GENOMIC DNA]</scope>
    <source>
        <strain evidence="6">DSM 45245</strain>
    </source>
</reference>
<gene>
    <name evidence="5" type="ORF">SAMN05444365_10277</name>
</gene>
<dbReference type="InterPro" id="IPR019888">
    <property type="entry name" value="Tscrpt_reg_AsnC-like"/>
</dbReference>
<feature type="domain" description="HTH asnC-type" evidence="4">
    <location>
        <begin position="18"/>
        <end position="79"/>
    </location>
</feature>
<dbReference type="SUPFAM" id="SSF46785">
    <property type="entry name" value="Winged helix' DNA-binding domain"/>
    <property type="match status" value="1"/>
</dbReference>
<dbReference type="InterPro" id="IPR000485">
    <property type="entry name" value="AsnC-type_HTH_dom"/>
</dbReference>
<dbReference type="GO" id="GO:0043200">
    <property type="term" value="P:response to amino acid"/>
    <property type="evidence" value="ECO:0007669"/>
    <property type="project" value="TreeGrafter"/>
</dbReference>
<dbReference type="SUPFAM" id="SSF54909">
    <property type="entry name" value="Dimeric alpha+beta barrel"/>
    <property type="match status" value="1"/>
</dbReference>
<dbReference type="STRING" id="405436.SAMN05444365_10277"/>